<dbReference type="EMBL" id="GBXM01103015">
    <property type="protein sequence ID" value="JAH05562.1"/>
    <property type="molecule type" value="Transcribed_RNA"/>
</dbReference>
<name>A0A0E9PMN0_ANGAN</name>
<accession>A0A0E9PMN0</accession>
<dbReference type="AlphaFoldDB" id="A0A0E9PMN0"/>
<keyword evidence="1" id="KW-0732">Signal</keyword>
<organism evidence="2">
    <name type="scientific">Anguilla anguilla</name>
    <name type="common">European freshwater eel</name>
    <name type="synonym">Muraena anguilla</name>
    <dbReference type="NCBI Taxonomy" id="7936"/>
    <lineage>
        <taxon>Eukaryota</taxon>
        <taxon>Metazoa</taxon>
        <taxon>Chordata</taxon>
        <taxon>Craniata</taxon>
        <taxon>Vertebrata</taxon>
        <taxon>Euteleostomi</taxon>
        <taxon>Actinopterygii</taxon>
        <taxon>Neopterygii</taxon>
        <taxon>Teleostei</taxon>
        <taxon>Anguilliformes</taxon>
        <taxon>Anguillidae</taxon>
        <taxon>Anguilla</taxon>
    </lineage>
</organism>
<feature type="chain" id="PRO_5002430706" description="Secreted protein" evidence="1">
    <location>
        <begin position="22"/>
        <end position="94"/>
    </location>
</feature>
<protein>
    <recommendedName>
        <fullName evidence="3">Secreted protein</fullName>
    </recommendedName>
</protein>
<proteinExistence type="predicted"/>
<feature type="signal peptide" evidence="1">
    <location>
        <begin position="1"/>
        <end position="21"/>
    </location>
</feature>
<evidence type="ECO:0008006" key="3">
    <source>
        <dbReference type="Google" id="ProtNLM"/>
    </source>
</evidence>
<reference evidence="2" key="1">
    <citation type="submission" date="2014-11" db="EMBL/GenBank/DDBJ databases">
        <authorList>
            <person name="Amaro Gonzalez C."/>
        </authorList>
    </citation>
    <scope>NUCLEOTIDE SEQUENCE</scope>
</reference>
<evidence type="ECO:0000313" key="2">
    <source>
        <dbReference type="EMBL" id="JAH05562.1"/>
    </source>
</evidence>
<evidence type="ECO:0000256" key="1">
    <source>
        <dbReference type="SAM" id="SignalP"/>
    </source>
</evidence>
<reference evidence="2" key="2">
    <citation type="journal article" date="2015" name="Fish Shellfish Immunol.">
        <title>Early steps in the European eel (Anguilla anguilla)-Vibrio vulnificus interaction in the gills: Role of the RtxA13 toxin.</title>
        <authorList>
            <person name="Callol A."/>
            <person name="Pajuelo D."/>
            <person name="Ebbesson L."/>
            <person name="Teles M."/>
            <person name="MacKenzie S."/>
            <person name="Amaro C."/>
        </authorList>
    </citation>
    <scope>NUCLEOTIDE SEQUENCE</scope>
</reference>
<sequence>MFRNSLLCCMNISFLHSFCETVNIKKTHYQKEPRAQCSVATATPRSCAIHINSKDTWKKGGLLLVECVKRKFPSSIIFIVSKINSVTIQAPHVR</sequence>